<dbReference type="SMART" id="SM00220">
    <property type="entry name" value="S_TKc"/>
    <property type="match status" value="1"/>
</dbReference>
<dbReference type="Pfam" id="PF00069">
    <property type="entry name" value="Pkinase"/>
    <property type="match status" value="1"/>
</dbReference>
<dbReference type="PANTHER" id="PTHR44167:SF24">
    <property type="entry name" value="SERINE_THREONINE-PROTEIN KINASE CHK2"/>
    <property type="match status" value="1"/>
</dbReference>
<dbReference type="InterPro" id="IPR008271">
    <property type="entry name" value="Ser/Thr_kinase_AS"/>
</dbReference>
<gene>
    <name evidence="2" type="ORF">WJX84_008275</name>
</gene>
<feature type="domain" description="Protein kinase" evidence="1">
    <location>
        <begin position="135"/>
        <end position="423"/>
    </location>
</feature>
<dbReference type="AlphaFoldDB" id="A0AAW1TG35"/>
<dbReference type="EMBL" id="JALJOV010000063">
    <property type="protein sequence ID" value="KAK9867808.1"/>
    <property type="molecule type" value="Genomic_DNA"/>
</dbReference>
<dbReference type="CDD" id="cd00180">
    <property type="entry name" value="PKc"/>
    <property type="match status" value="1"/>
</dbReference>
<dbReference type="Proteomes" id="UP001485043">
    <property type="component" value="Unassembled WGS sequence"/>
</dbReference>
<evidence type="ECO:0000313" key="2">
    <source>
        <dbReference type="EMBL" id="KAK9867808.1"/>
    </source>
</evidence>
<sequence>MVSLQRCHRGLSNDCLLISNPFHPSYQLDSRVVQAVDSAGHRVGKKRTAHAAGLDHSGLTLDTTTAPSGTHCRIRAKIACPAAQTAYSPTLQQSSPIREILHYQKVPVAPPARAFLKSPAARKYPAATEEDFEPEQCPQMLGEGSQGCVILRRWKGYGCNCTELQAYVAIKRIKQGNKDVVAAREDLEHEANVAATMPPHENLLTPVGLLYEDASLQQLAGIVYPFMPGGDLFSYLKNHYKYQMVPTSLERLAVLQGLVAGLFSMHARGYIHHDLKPENVLIQPRQSWYPVQDEALHPKDVRLGDFGLATYLKGDEEEIDWLGTIGYRAPEQVRSGLSSPMSDIWAIGMIAADLAFPGFRNVLAEAVEQSFEDEADFYTSSNPAAGNCHIGVASDLLPTFQTDIVTMSRQSLLGGVPFVQGLV</sequence>
<dbReference type="GO" id="GO:0005524">
    <property type="term" value="F:ATP binding"/>
    <property type="evidence" value="ECO:0007669"/>
    <property type="project" value="InterPro"/>
</dbReference>
<dbReference type="InterPro" id="IPR000719">
    <property type="entry name" value="Prot_kinase_dom"/>
</dbReference>
<organism evidence="2 3">
    <name type="scientific">Apatococcus fuscideae</name>
    <dbReference type="NCBI Taxonomy" id="2026836"/>
    <lineage>
        <taxon>Eukaryota</taxon>
        <taxon>Viridiplantae</taxon>
        <taxon>Chlorophyta</taxon>
        <taxon>core chlorophytes</taxon>
        <taxon>Trebouxiophyceae</taxon>
        <taxon>Chlorellales</taxon>
        <taxon>Chlorellaceae</taxon>
        <taxon>Apatococcus</taxon>
    </lineage>
</organism>
<comment type="caution">
    <text evidence="2">The sequence shown here is derived from an EMBL/GenBank/DDBJ whole genome shotgun (WGS) entry which is preliminary data.</text>
</comment>
<dbReference type="GO" id="GO:0004672">
    <property type="term" value="F:protein kinase activity"/>
    <property type="evidence" value="ECO:0007669"/>
    <property type="project" value="InterPro"/>
</dbReference>
<dbReference type="PANTHER" id="PTHR44167">
    <property type="entry name" value="OVARIAN-SPECIFIC SERINE/THREONINE-PROTEIN KINASE LOK-RELATED"/>
    <property type="match status" value="1"/>
</dbReference>
<reference evidence="2 3" key="1">
    <citation type="journal article" date="2024" name="Nat. Commun.">
        <title>Phylogenomics reveals the evolutionary origins of lichenization in chlorophyte algae.</title>
        <authorList>
            <person name="Puginier C."/>
            <person name="Libourel C."/>
            <person name="Otte J."/>
            <person name="Skaloud P."/>
            <person name="Haon M."/>
            <person name="Grisel S."/>
            <person name="Petersen M."/>
            <person name="Berrin J.G."/>
            <person name="Delaux P.M."/>
            <person name="Dal Grande F."/>
            <person name="Keller J."/>
        </authorList>
    </citation>
    <scope>NUCLEOTIDE SEQUENCE [LARGE SCALE GENOMIC DNA]</scope>
    <source>
        <strain evidence="2 3">SAG 2523</strain>
    </source>
</reference>
<accession>A0AAW1TG35</accession>
<dbReference type="SUPFAM" id="SSF56112">
    <property type="entry name" value="Protein kinase-like (PK-like)"/>
    <property type="match status" value="1"/>
</dbReference>
<evidence type="ECO:0000313" key="3">
    <source>
        <dbReference type="Proteomes" id="UP001485043"/>
    </source>
</evidence>
<dbReference type="Gene3D" id="1.10.510.10">
    <property type="entry name" value="Transferase(Phosphotransferase) domain 1"/>
    <property type="match status" value="1"/>
</dbReference>
<dbReference type="InterPro" id="IPR011009">
    <property type="entry name" value="Kinase-like_dom_sf"/>
</dbReference>
<protein>
    <recommendedName>
        <fullName evidence="1">Protein kinase domain-containing protein</fullName>
    </recommendedName>
</protein>
<dbReference type="PROSITE" id="PS50011">
    <property type="entry name" value="PROTEIN_KINASE_DOM"/>
    <property type="match status" value="1"/>
</dbReference>
<keyword evidence="3" id="KW-1185">Reference proteome</keyword>
<proteinExistence type="predicted"/>
<evidence type="ECO:0000259" key="1">
    <source>
        <dbReference type="PROSITE" id="PS50011"/>
    </source>
</evidence>
<name>A0AAW1TG35_9CHLO</name>
<dbReference type="PROSITE" id="PS00108">
    <property type="entry name" value="PROTEIN_KINASE_ST"/>
    <property type="match status" value="1"/>
</dbReference>